<accession>A0A7J6MDJ8</accession>
<feature type="domain" description="Heparan-alpha-glucosaminide N-acetyltransferase catalytic" evidence="3">
    <location>
        <begin position="195"/>
        <end position="361"/>
    </location>
</feature>
<evidence type="ECO:0000313" key="5">
    <source>
        <dbReference type="Proteomes" id="UP000591131"/>
    </source>
</evidence>
<feature type="transmembrane region" description="Helical" evidence="2">
    <location>
        <begin position="222"/>
        <end position="243"/>
    </location>
</feature>
<feature type="transmembrane region" description="Helical" evidence="2">
    <location>
        <begin position="249"/>
        <end position="268"/>
    </location>
</feature>
<dbReference type="InterPro" id="IPR036259">
    <property type="entry name" value="MFS_trans_sf"/>
</dbReference>
<keyword evidence="2" id="KW-0812">Transmembrane</keyword>
<feature type="transmembrane region" description="Helical" evidence="2">
    <location>
        <begin position="275"/>
        <end position="293"/>
    </location>
</feature>
<organism evidence="4 5">
    <name type="scientific">Perkinsus chesapeaki</name>
    <name type="common">Clam parasite</name>
    <name type="synonym">Perkinsus andrewsi</name>
    <dbReference type="NCBI Taxonomy" id="330153"/>
    <lineage>
        <taxon>Eukaryota</taxon>
        <taxon>Sar</taxon>
        <taxon>Alveolata</taxon>
        <taxon>Perkinsozoa</taxon>
        <taxon>Perkinsea</taxon>
        <taxon>Perkinsida</taxon>
        <taxon>Perkinsidae</taxon>
        <taxon>Perkinsus</taxon>
    </lineage>
</organism>
<keyword evidence="5" id="KW-1185">Reference proteome</keyword>
<dbReference type="InterPro" id="IPR012429">
    <property type="entry name" value="HGSNAT_cat"/>
</dbReference>
<dbReference type="EMBL" id="JAAPAO010000170">
    <property type="protein sequence ID" value="KAF4669466.1"/>
    <property type="molecule type" value="Genomic_DNA"/>
</dbReference>
<feature type="transmembrane region" description="Helical" evidence="2">
    <location>
        <begin position="147"/>
        <end position="165"/>
    </location>
</feature>
<feature type="domain" description="Heparan-alpha-glucosaminide N-acetyltransferase catalytic" evidence="3">
    <location>
        <begin position="103"/>
        <end position="166"/>
    </location>
</feature>
<keyword evidence="2" id="KW-1133">Transmembrane helix</keyword>
<feature type="transmembrane region" description="Helical" evidence="2">
    <location>
        <begin position="172"/>
        <end position="189"/>
    </location>
</feature>
<dbReference type="OrthoDB" id="439059at2759"/>
<dbReference type="SUPFAM" id="SSF103473">
    <property type="entry name" value="MFS general substrate transporter"/>
    <property type="match status" value="1"/>
</dbReference>
<protein>
    <recommendedName>
        <fullName evidence="3">Heparan-alpha-glucosaminide N-acetyltransferase catalytic domain-containing protein</fullName>
    </recommendedName>
</protein>
<dbReference type="AlphaFoldDB" id="A0A7J6MDJ8"/>
<proteinExistence type="predicted"/>
<evidence type="ECO:0000259" key="3">
    <source>
        <dbReference type="Pfam" id="PF07786"/>
    </source>
</evidence>
<feature type="transmembrane region" description="Helical" evidence="2">
    <location>
        <begin position="195"/>
        <end position="213"/>
    </location>
</feature>
<sequence length="379" mass="43038">MSEVTHLKFIDPTTDLYNLWSNFTIPSGKSVLVLGILGLFMVCNFCIAHYLTQNRQQPREDTRKGFDPLSSVETGEGNGDTGDGDVVNDTLDENETLATRKSRYPAIDFFRGKLILYVVIFHLMWALEEFQLLPLPPIDTTFNLPVSNYLCFAAFYIVSCCWLYLAYITNPYALYLVYISVTLTCIYMMYWESEVSGVCLLMVCVGVSLGIVHEDRIKWRNFFIRAIKLGIAAGVISAVTYIFMPSSPIYFGAIHCIWLNSNLSMIFIRTPRLALIGYFFIQFYTMEIGVFPLEVPTNRPTVDVIPWFHNLGYCLLGIWLHSIGFHKVEVVELIPGKPVHLGENAFTLFGRHSLTVYLSHMLPVLVILGVFQPLQSKGL</sequence>
<feature type="region of interest" description="Disordered" evidence="1">
    <location>
        <begin position="59"/>
        <end position="87"/>
    </location>
</feature>
<feature type="transmembrane region" description="Helical" evidence="2">
    <location>
        <begin position="354"/>
        <end position="374"/>
    </location>
</feature>
<name>A0A7J6MDJ8_PERCH</name>
<evidence type="ECO:0000313" key="4">
    <source>
        <dbReference type="EMBL" id="KAF4669466.1"/>
    </source>
</evidence>
<feature type="transmembrane region" description="Helical" evidence="2">
    <location>
        <begin position="31"/>
        <end position="51"/>
    </location>
</feature>
<dbReference type="Pfam" id="PF07786">
    <property type="entry name" value="HGSNAT_cat"/>
    <property type="match status" value="2"/>
</dbReference>
<dbReference type="Proteomes" id="UP000591131">
    <property type="component" value="Unassembled WGS sequence"/>
</dbReference>
<evidence type="ECO:0000256" key="2">
    <source>
        <dbReference type="SAM" id="Phobius"/>
    </source>
</evidence>
<feature type="transmembrane region" description="Helical" evidence="2">
    <location>
        <begin position="109"/>
        <end position="127"/>
    </location>
</feature>
<comment type="caution">
    <text evidence="4">The sequence shown here is derived from an EMBL/GenBank/DDBJ whole genome shotgun (WGS) entry which is preliminary data.</text>
</comment>
<gene>
    <name evidence="4" type="ORF">FOL47_002540</name>
</gene>
<keyword evidence="2" id="KW-0472">Membrane</keyword>
<reference evidence="4 5" key="1">
    <citation type="submission" date="2020-04" db="EMBL/GenBank/DDBJ databases">
        <title>Perkinsus chesapeaki whole genome sequence.</title>
        <authorList>
            <person name="Bogema D.R."/>
        </authorList>
    </citation>
    <scope>NUCLEOTIDE SEQUENCE [LARGE SCALE GENOMIC DNA]</scope>
    <source>
        <strain evidence="4">ATCC PRA-425</strain>
    </source>
</reference>
<evidence type="ECO:0000256" key="1">
    <source>
        <dbReference type="SAM" id="MobiDB-lite"/>
    </source>
</evidence>